<dbReference type="Gene3D" id="3.40.630.30">
    <property type="match status" value="1"/>
</dbReference>
<dbReference type="CDD" id="cd04301">
    <property type="entry name" value="NAT_SF"/>
    <property type="match status" value="1"/>
</dbReference>
<dbReference type="PANTHER" id="PTHR43072">
    <property type="entry name" value="N-ACETYLTRANSFERASE"/>
    <property type="match status" value="1"/>
</dbReference>
<evidence type="ECO:0000259" key="5">
    <source>
        <dbReference type="PROSITE" id="PS51186"/>
    </source>
</evidence>
<feature type="domain" description="N-acetyltransferase" evidence="5">
    <location>
        <begin position="1"/>
        <end position="164"/>
    </location>
</feature>
<dbReference type="InterPro" id="IPR016181">
    <property type="entry name" value="Acyl_CoA_acyltransferase"/>
</dbReference>
<keyword evidence="1 6" id="KW-0808">Transferase</keyword>
<keyword evidence="7" id="KW-1185">Reference proteome</keyword>
<dbReference type="InterPro" id="IPR000182">
    <property type="entry name" value="GNAT_dom"/>
</dbReference>
<dbReference type="SUPFAM" id="SSF55729">
    <property type="entry name" value="Acyl-CoA N-acyltransferases (Nat)"/>
    <property type="match status" value="1"/>
</dbReference>
<dbReference type="PROSITE" id="PS51186">
    <property type="entry name" value="GNAT"/>
    <property type="match status" value="1"/>
</dbReference>
<keyword evidence="2" id="KW-0012">Acyltransferase</keyword>
<dbReference type="AlphaFoldDB" id="A0A4Y4DKE7"/>
<evidence type="ECO:0000313" key="7">
    <source>
        <dbReference type="Proteomes" id="UP000316612"/>
    </source>
</evidence>
<dbReference type="Pfam" id="PF00583">
    <property type="entry name" value="Acetyltransf_1"/>
    <property type="match status" value="1"/>
</dbReference>
<evidence type="ECO:0000256" key="2">
    <source>
        <dbReference type="ARBA" id="ARBA00023315"/>
    </source>
</evidence>
<dbReference type="RefSeq" id="WP_141361815.1">
    <property type="nucleotide sequence ID" value="NZ_BAAAJL010000003.1"/>
</dbReference>
<comment type="caution">
    <text evidence="6">The sequence shown here is derived from an EMBL/GenBank/DDBJ whole genome shotgun (WGS) entry which is preliminary data.</text>
</comment>
<evidence type="ECO:0000313" key="6">
    <source>
        <dbReference type="EMBL" id="GED05097.1"/>
    </source>
</evidence>
<dbReference type="GO" id="GO:0016747">
    <property type="term" value="F:acyltransferase activity, transferring groups other than amino-acyl groups"/>
    <property type="evidence" value="ECO:0007669"/>
    <property type="project" value="InterPro"/>
</dbReference>
<accession>A0A4Y4DKE7</accession>
<dbReference type="PANTHER" id="PTHR43072:SF23">
    <property type="entry name" value="UPF0039 PROTEIN C11D3.02C"/>
    <property type="match status" value="1"/>
</dbReference>
<sequence length="172" mass="19011">MKIRAARIEDMPAVTAIHNDAVVNTTAIWTESTADVADREQWLDERTQSGFPVFVAVDEIQDVVGFASYGPWRAKEGYRLTVEHSVYVRSDQQGKGVGKELMIALIQEAKTAGLHAMVAGVEAQNVGSIKLHEKLGFEQVGLLKQVGQKFGRWLDLAFLQLTLDQRESPDAS</sequence>
<dbReference type="OrthoDB" id="3173333at2"/>
<dbReference type="Proteomes" id="UP000316612">
    <property type="component" value="Unassembled WGS sequence"/>
</dbReference>
<proteinExistence type="predicted"/>
<dbReference type="EMBL" id="BJNY01000002">
    <property type="protein sequence ID" value="GED05097.1"/>
    <property type="molecule type" value="Genomic_DNA"/>
</dbReference>
<organism evidence="6 7">
    <name type="scientific">Glutamicibacter uratoxydans</name>
    <name type="common">Arthrobacter uratoxydans</name>
    <dbReference type="NCBI Taxonomy" id="43667"/>
    <lineage>
        <taxon>Bacteria</taxon>
        <taxon>Bacillati</taxon>
        <taxon>Actinomycetota</taxon>
        <taxon>Actinomycetes</taxon>
        <taxon>Micrococcales</taxon>
        <taxon>Micrococcaceae</taxon>
        <taxon>Glutamicibacter</taxon>
    </lineage>
</organism>
<name>A0A4Y4DKE7_GLUUR</name>
<dbReference type="FunFam" id="3.40.630.30:FF:000026">
    <property type="entry name" value="Phosphinothricin acetyltransferase"/>
    <property type="match status" value="1"/>
</dbReference>
<evidence type="ECO:0000256" key="4">
    <source>
        <dbReference type="ARBA" id="ARBA00051334"/>
    </source>
</evidence>
<protein>
    <submittedName>
        <fullName evidence="6">N-acetyltransferase</fullName>
    </submittedName>
</protein>
<evidence type="ECO:0000256" key="1">
    <source>
        <dbReference type="ARBA" id="ARBA00022679"/>
    </source>
</evidence>
<reference evidence="6 7" key="1">
    <citation type="submission" date="2019-06" db="EMBL/GenBank/DDBJ databases">
        <title>Whole genome shotgun sequence of Glutamicibacter uratoxydans NBRC 15515.</title>
        <authorList>
            <person name="Hosoyama A."/>
            <person name="Uohara A."/>
            <person name="Ohji S."/>
            <person name="Ichikawa N."/>
        </authorList>
    </citation>
    <scope>NUCLEOTIDE SEQUENCE [LARGE SCALE GENOMIC DNA]</scope>
    <source>
        <strain evidence="6 7">NBRC 15515</strain>
    </source>
</reference>
<evidence type="ECO:0000256" key="3">
    <source>
        <dbReference type="ARBA" id="ARBA00050603"/>
    </source>
</evidence>
<comment type="catalytic activity">
    <reaction evidence="4">
        <text>L-methionine sulfone + acetyl-CoA = N-acetyl-L-methionine sulfone + CoA + H(+)</text>
        <dbReference type="Rhea" id="RHEA:47656"/>
        <dbReference type="ChEBI" id="CHEBI:15378"/>
        <dbReference type="ChEBI" id="CHEBI:57287"/>
        <dbReference type="ChEBI" id="CHEBI:57288"/>
        <dbReference type="ChEBI" id="CHEBI:87824"/>
        <dbReference type="ChEBI" id="CHEBI:87825"/>
    </reaction>
</comment>
<gene>
    <name evidence="6" type="ORF">AUR04nite_06290</name>
</gene>
<comment type="catalytic activity">
    <reaction evidence="3">
        <text>L-methionine sulfoximine + acetyl-CoA = N-acetyl-L-methionine sulfoximine + CoA + H(+)</text>
        <dbReference type="Rhea" id="RHEA:47660"/>
        <dbReference type="ChEBI" id="CHEBI:15378"/>
        <dbReference type="ChEBI" id="CHEBI:57287"/>
        <dbReference type="ChEBI" id="CHEBI:57288"/>
        <dbReference type="ChEBI" id="CHEBI:87826"/>
        <dbReference type="ChEBI" id="CHEBI:87827"/>
    </reaction>
</comment>